<feature type="region of interest" description="Disordered" evidence="1">
    <location>
        <begin position="130"/>
        <end position="165"/>
    </location>
</feature>
<comment type="caution">
    <text evidence="2">The sequence shown here is derived from an EMBL/GenBank/DDBJ whole genome shotgun (WGS) entry which is preliminary data.</text>
</comment>
<name>A0ABR1MD19_9PEZI</name>
<organism evidence="2 3">
    <name type="scientific">Phyllosticta citricarpa</name>
    <dbReference type="NCBI Taxonomy" id="55181"/>
    <lineage>
        <taxon>Eukaryota</taxon>
        <taxon>Fungi</taxon>
        <taxon>Dikarya</taxon>
        <taxon>Ascomycota</taxon>
        <taxon>Pezizomycotina</taxon>
        <taxon>Dothideomycetes</taxon>
        <taxon>Dothideomycetes incertae sedis</taxon>
        <taxon>Botryosphaeriales</taxon>
        <taxon>Phyllostictaceae</taxon>
        <taxon>Phyllosticta</taxon>
    </lineage>
</organism>
<protein>
    <submittedName>
        <fullName evidence="2">Uncharacterized protein</fullName>
    </submittedName>
</protein>
<accession>A0ABR1MD19</accession>
<gene>
    <name evidence="2" type="ORF">IWX46DRAFT_599934</name>
</gene>
<keyword evidence="3" id="KW-1185">Reference proteome</keyword>
<sequence>MGASRLTQGAGLVLLNCAGRGAVVSEAAFQGVGGGIQIYLPSGFIHTYAISQSPPACIYTSLDVYVHPHLTLPPQSFSQTIPPTHLTNRPEPEYPDHHIQPNAQNLLYRDSTTHTCKTSQSVQSYYTASDIPLPPRMKHHTRASTHATATATAPTAPNQSNSKRV</sequence>
<reference evidence="2 3" key="1">
    <citation type="submission" date="2024-04" db="EMBL/GenBank/DDBJ databases">
        <title>Phyllosticta paracitricarpa is synonymous to the EU quarantine fungus P. citricarpa based on phylogenomic analyses.</title>
        <authorList>
            <consortium name="Lawrence Berkeley National Laboratory"/>
            <person name="Van Ingen-Buijs V.A."/>
            <person name="Van Westerhoven A.C."/>
            <person name="Haridas S."/>
            <person name="Skiadas P."/>
            <person name="Martin F."/>
            <person name="Groenewald J.Z."/>
            <person name="Crous P.W."/>
            <person name="Seidl M.F."/>
        </authorList>
    </citation>
    <scope>NUCLEOTIDE SEQUENCE [LARGE SCALE GENOMIC DNA]</scope>
    <source>
        <strain evidence="2 3">CBS 122670</strain>
    </source>
</reference>
<proteinExistence type="predicted"/>
<feature type="compositionally biased region" description="Low complexity" evidence="1">
    <location>
        <begin position="144"/>
        <end position="156"/>
    </location>
</feature>
<dbReference type="EMBL" id="JBBPDW010000015">
    <property type="protein sequence ID" value="KAK7546226.1"/>
    <property type="molecule type" value="Genomic_DNA"/>
</dbReference>
<evidence type="ECO:0000313" key="2">
    <source>
        <dbReference type="EMBL" id="KAK7546226.1"/>
    </source>
</evidence>
<dbReference type="Proteomes" id="UP001365128">
    <property type="component" value="Unassembled WGS sequence"/>
</dbReference>
<evidence type="ECO:0000313" key="3">
    <source>
        <dbReference type="Proteomes" id="UP001365128"/>
    </source>
</evidence>
<evidence type="ECO:0000256" key="1">
    <source>
        <dbReference type="SAM" id="MobiDB-lite"/>
    </source>
</evidence>